<gene>
    <name evidence="1" type="ORF">NTEN_LOCUS17755</name>
</gene>
<dbReference type="EMBL" id="CADCXU010026066">
    <property type="protein sequence ID" value="CAB0013109.1"/>
    <property type="molecule type" value="Genomic_DNA"/>
</dbReference>
<evidence type="ECO:0000313" key="2">
    <source>
        <dbReference type="Proteomes" id="UP000479000"/>
    </source>
</evidence>
<keyword evidence="2" id="KW-1185">Reference proteome</keyword>
<organism evidence="1 2">
    <name type="scientific">Nesidiocoris tenuis</name>
    <dbReference type="NCBI Taxonomy" id="355587"/>
    <lineage>
        <taxon>Eukaryota</taxon>
        <taxon>Metazoa</taxon>
        <taxon>Ecdysozoa</taxon>
        <taxon>Arthropoda</taxon>
        <taxon>Hexapoda</taxon>
        <taxon>Insecta</taxon>
        <taxon>Pterygota</taxon>
        <taxon>Neoptera</taxon>
        <taxon>Paraneoptera</taxon>
        <taxon>Hemiptera</taxon>
        <taxon>Heteroptera</taxon>
        <taxon>Panheteroptera</taxon>
        <taxon>Cimicomorpha</taxon>
        <taxon>Miridae</taxon>
        <taxon>Dicyphina</taxon>
        <taxon>Nesidiocoris</taxon>
    </lineage>
</organism>
<dbReference type="Proteomes" id="UP000479000">
    <property type="component" value="Unassembled WGS sequence"/>
</dbReference>
<protein>
    <submittedName>
        <fullName evidence="1">Uncharacterized protein</fullName>
    </submittedName>
</protein>
<accession>A0A6H5HB74</accession>
<evidence type="ECO:0000313" key="1">
    <source>
        <dbReference type="EMBL" id="CAB0013109.1"/>
    </source>
</evidence>
<reference evidence="1 2" key="1">
    <citation type="submission" date="2020-02" db="EMBL/GenBank/DDBJ databases">
        <authorList>
            <person name="Ferguson B K."/>
        </authorList>
    </citation>
    <scope>NUCLEOTIDE SEQUENCE [LARGE SCALE GENOMIC DNA]</scope>
</reference>
<sequence>MTPSCATMLNTAAWLSPRVRRTVQKTTNHVQNRRFYQINSNRKYFVDKFAAIYTFLIEGVSSCILECAPKESSTAPYYRGKNTRWRGIGRNRRSLPNPDGHISLKVRDNDENCVTYSCVYVCTELSFQVSQESRAPRNLSRATPTTVAISPPLMSSSRCLRENRPYQSSTTADFCCWLPQLIRYQSRNASCSKMSREIFLSTFERIFAIPGFSGQFDTGID</sequence>
<proteinExistence type="predicted"/>
<name>A0A6H5HB74_9HEMI</name>
<dbReference type="AlphaFoldDB" id="A0A6H5HB74"/>